<keyword evidence="3" id="KW-1185">Reference proteome</keyword>
<protein>
    <submittedName>
        <fullName evidence="2">Methyltransferase domain-containing protein</fullName>
    </submittedName>
</protein>
<dbReference type="CDD" id="cd02440">
    <property type="entry name" value="AdoMet_MTases"/>
    <property type="match status" value="1"/>
</dbReference>
<keyword evidence="2" id="KW-0489">Methyltransferase</keyword>
<gene>
    <name evidence="2" type="ORF">AB0I48_04600</name>
</gene>
<dbReference type="GO" id="GO:0008168">
    <property type="term" value="F:methyltransferase activity"/>
    <property type="evidence" value="ECO:0007669"/>
    <property type="project" value="UniProtKB-KW"/>
</dbReference>
<dbReference type="RefSeq" id="WP_355089113.1">
    <property type="nucleotide sequence ID" value="NZ_JBEXKW010000053.1"/>
</dbReference>
<dbReference type="Proteomes" id="UP001551695">
    <property type="component" value="Unassembled WGS sequence"/>
</dbReference>
<keyword evidence="2" id="KW-0808">Transferase</keyword>
<organism evidence="2 3">
    <name type="scientific">Nocardia aurea</name>
    <dbReference type="NCBI Taxonomy" id="2144174"/>
    <lineage>
        <taxon>Bacteria</taxon>
        <taxon>Bacillati</taxon>
        <taxon>Actinomycetota</taxon>
        <taxon>Actinomycetes</taxon>
        <taxon>Mycobacteriales</taxon>
        <taxon>Nocardiaceae</taxon>
        <taxon>Nocardia</taxon>
    </lineage>
</organism>
<dbReference type="EMBL" id="JBFAKC010000002">
    <property type="protein sequence ID" value="MEV0706823.1"/>
    <property type="molecule type" value="Genomic_DNA"/>
</dbReference>
<proteinExistence type="predicted"/>
<dbReference type="Gene3D" id="3.40.50.150">
    <property type="entry name" value="Vaccinia Virus protein VP39"/>
    <property type="match status" value="1"/>
</dbReference>
<dbReference type="GO" id="GO:0032259">
    <property type="term" value="P:methylation"/>
    <property type="evidence" value="ECO:0007669"/>
    <property type="project" value="UniProtKB-KW"/>
</dbReference>
<evidence type="ECO:0000313" key="2">
    <source>
        <dbReference type="EMBL" id="MEV0706823.1"/>
    </source>
</evidence>
<name>A0ABV3FN31_9NOCA</name>
<comment type="caution">
    <text evidence="2">The sequence shown here is derived from an EMBL/GenBank/DDBJ whole genome shotgun (WGS) entry which is preliminary data.</text>
</comment>
<evidence type="ECO:0000259" key="1">
    <source>
        <dbReference type="Pfam" id="PF13649"/>
    </source>
</evidence>
<feature type="domain" description="Methyltransferase" evidence="1">
    <location>
        <begin position="46"/>
        <end position="139"/>
    </location>
</feature>
<accession>A0ABV3FN31</accession>
<sequence>MSANLLATAESWDLVAGDYAEFAPMIVRPFAARALELAGLASDSRIVDVAAGPGALSLSAAAQVASVHAVDFSEEMLTRLREAAAAAGFANISTTVADGQALPFDDESFDAAFSMFGLMFFQDRAKGFAELYRVLRPGGVTVVSSWAPIIDSPLMMKIFAACAAADPELQEPQPDFLGLENPEVFASEMAASGLRGVTIQRHTASAVFESAEHLRDTMVRSSAAMQLVRRADGERVWRERSEAMLEYLAANYRPDTALSTTAFLGIAHKPLAYPG</sequence>
<dbReference type="PANTHER" id="PTHR43591">
    <property type="entry name" value="METHYLTRANSFERASE"/>
    <property type="match status" value="1"/>
</dbReference>
<dbReference type="Pfam" id="PF13649">
    <property type="entry name" value="Methyltransf_25"/>
    <property type="match status" value="1"/>
</dbReference>
<dbReference type="SUPFAM" id="SSF53335">
    <property type="entry name" value="S-adenosyl-L-methionine-dependent methyltransferases"/>
    <property type="match status" value="1"/>
</dbReference>
<evidence type="ECO:0000313" key="3">
    <source>
        <dbReference type="Proteomes" id="UP001551695"/>
    </source>
</evidence>
<dbReference type="InterPro" id="IPR041698">
    <property type="entry name" value="Methyltransf_25"/>
</dbReference>
<reference evidence="2 3" key="1">
    <citation type="submission" date="2024-06" db="EMBL/GenBank/DDBJ databases">
        <title>The Natural Products Discovery Center: Release of the First 8490 Sequenced Strains for Exploring Actinobacteria Biosynthetic Diversity.</title>
        <authorList>
            <person name="Kalkreuter E."/>
            <person name="Kautsar S.A."/>
            <person name="Yang D."/>
            <person name="Bader C.D."/>
            <person name="Teijaro C.N."/>
            <person name="Fluegel L."/>
            <person name="Davis C.M."/>
            <person name="Simpson J.R."/>
            <person name="Lauterbach L."/>
            <person name="Steele A.D."/>
            <person name="Gui C."/>
            <person name="Meng S."/>
            <person name="Li G."/>
            <person name="Viehrig K."/>
            <person name="Ye F."/>
            <person name="Su P."/>
            <person name="Kiefer A.F."/>
            <person name="Nichols A."/>
            <person name="Cepeda A.J."/>
            <person name="Yan W."/>
            <person name="Fan B."/>
            <person name="Jiang Y."/>
            <person name="Adhikari A."/>
            <person name="Zheng C.-J."/>
            <person name="Schuster L."/>
            <person name="Cowan T.M."/>
            <person name="Smanski M.J."/>
            <person name="Chevrette M.G."/>
            <person name="De Carvalho L.P.S."/>
            <person name="Shen B."/>
        </authorList>
    </citation>
    <scope>NUCLEOTIDE SEQUENCE [LARGE SCALE GENOMIC DNA]</scope>
    <source>
        <strain evidence="2 3">NPDC050403</strain>
    </source>
</reference>
<dbReference type="InterPro" id="IPR029063">
    <property type="entry name" value="SAM-dependent_MTases_sf"/>
</dbReference>
<dbReference type="PANTHER" id="PTHR43591:SF57">
    <property type="entry name" value="METHYLTRANSFERASE DOMAIN-CONTAINING PROTEIN-RELATED"/>
    <property type="match status" value="1"/>
</dbReference>